<protein>
    <submittedName>
        <fullName evidence="14">Response regulator</fullName>
    </submittedName>
</protein>
<evidence type="ECO:0000256" key="5">
    <source>
        <dbReference type="ARBA" id="ARBA00022741"/>
    </source>
</evidence>
<feature type="domain" description="HPt" evidence="13">
    <location>
        <begin position="158"/>
        <end position="253"/>
    </location>
</feature>
<name>A0A7Y0DZ62_9PROT</name>
<sequence length="255" mass="27679">MNDPPPPSVPSKLHVLIVDDVGINRLVSKELLVGFGCRVSEAADGKDAVDAVVREGFDVILMDVQMPRMDGAEATRIIRSKGVEIPIIGITAYVSPEQREVYLASGMNAVVTKPVNWNKLETLLKDIAGKKVDGLSDPEEPPPDVLQRLDIGMLDGLSQAMPADRLQALVKRALDEVRDALPKLKNAETDAARAKEAHYLVGMCANVGLIALRQFTKEAELAKSDADFAEAVDHITRELPASYDALSLYLKSKAQ</sequence>
<keyword evidence="5" id="KW-0547">Nucleotide-binding</keyword>
<dbReference type="InterPro" id="IPR036641">
    <property type="entry name" value="HPT_dom_sf"/>
</dbReference>
<dbReference type="InterPro" id="IPR001789">
    <property type="entry name" value="Sig_transdc_resp-reg_receiver"/>
</dbReference>
<evidence type="ECO:0000256" key="9">
    <source>
        <dbReference type="ARBA" id="ARBA00023136"/>
    </source>
</evidence>
<evidence type="ECO:0000259" key="13">
    <source>
        <dbReference type="PROSITE" id="PS50894"/>
    </source>
</evidence>
<keyword evidence="15" id="KW-1185">Reference proteome</keyword>
<dbReference type="Gene3D" id="3.40.50.2300">
    <property type="match status" value="1"/>
</dbReference>
<dbReference type="CDD" id="cd17546">
    <property type="entry name" value="REC_hyHK_CKI1_RcsC-like"/>
    <property type="match status" value="1"/>
</dbReference>
<dbReference type="InterPro" id="IPR011006">
    <property type="entry name" value="CheY-like_superfamily"/>
</dbReference>
<dbReference type="Proteomes" id="UP000539372">
    <property type="component" value="Unassembled WGS sequence"/>
</dbReference>
<dbReference type="Pfam" id="PF00072">
    <property type="entry name" value="Response_reg"/>
    <property type="match status" value="1"/>
</dbReference>
<dbReference type="GO" id="GO:0000160">
    <property type="term" value="P:phosphorelay signal transduction system"/>
    <property type="evidence" value="ECO:0007669"/>
    <property type="project" value="UniProtKB-KW"/>
</dbReference>
<accession>A0A7Y0DZ62</accession>
<keyword evidence="2" id="KW-1003">Cell membrane</keyword>
<evidence type="ECO:0000256" key="11">
    <source>
        <dbReference type="PROSITE-ProRule" id="PRU00169"/>
    </source>
</evidence>
<keyword evidence="4" id="KW-0812">Transmembrane</keyword>
<evidence type="ECO:0000256" key="10">
    <source>
        <dbReference type="PROSITE-ProRule" id="PRU00110"/>
    </source>
</evidence>
<comment type="subcellular location">
    <subcellularLocation>
        <location evidence="1">Cell membrane</location>
        <topology evidence="1">Multi-pass membrane protein</topology>
    </subcellularLocation>
</comment>
<proteinExistence type="predicted"/>
<keyword evidence="6" id="KW-0067">ATP-binding</keyword>
<keyword evidence="8" id="KW-0902">Two-component regulatory system</keyword>
<dbReference type="RefSeq" id="WP_169624571.1">
    <property type="nucleotide sequence ID" value="NZ_JABBNT010000002.1"/>
</dbReference>
<gene>
    <name evidence="14" type="ORF">HH303_07295</name>
</gene>
<feature type="domain" description="Response regulatory" evidence="12">
    <location>
        <begin position="14"/>
        <end position="128"/>
    </location>
</feature>
<evidence type="ECO:0000256" key="3">
    <source>
        <dbReference type="ARBA" id="ARBA00022553"/>
    </source>
</evidence>
<dbReference type="PANTHER" id="PTHR45339:SF1">
    <property type="entry name" value="HYBRID SIGNAL TRANSDUCTION HISTIDINE KINASE J"/>
    <property type="match status" value="1"/>
</dbReference>
<dbReference type="PROSITE" id="PS50894">
    <property type="entry name" value="HPT"/>
    <property type="match status" value="1"/>
</dbReference>
<evidence type="ECO:0000313" key="15">
    <source>
        <dbReference type="Proteomes" id="UP000539372"/>
    </source>
</evidence>
<feature type="modified residue" description="Phosphohistidine" evidence="10">
    <location>
        <position position="198"/>
    </location>
</feature>
<dbReference type="Gene3D" id="1.20.120.160">
    <property type="entry name" value="HPT domain"/>
    <property type="match status" value="1"/>
</dbReference>
<dbReference type="GO" id="GO:0005524">
    <property type="term" value="F:ATP binding"/>
    <property type="evidence" value="ECO:0007669"/>
    <property type="project" value="UniProtKB-KW"/>
</dbReference>
<evidence type="ECO:0000313" key="14">
    <source>
        <dbReference type="EMBL" id="NMM44277.1"/>
    </source>
</evidence>
<comment type="caution">
    <text evidence="14">The sequence shown here is derived from an EMBL/GenBank/DDBJ whole genome shotgun (WGS) entry which is preliminary data.</text>
</comment>
<dbReference type="PANTHER" id="PTHR45339">
    <property type="entry name" value="HYBRID SIGNAL TRANSDUCTION HISTIDINE KINASE J"/>
    <property type="match status" value="1"/>
</dbReference>
<evidence type="ECO:0000256" key="2">
    <source>
        <dbReference type="ARBA" id="ARBA00022475"/>
    </source>
</evidence>
<keyword evidence="3 11" id="KW-0597">Phosphoprotein</keyword>
<dbReference type="AlphaFoldDB" id="A0A7Y0DZ62"/>
<dbReference type="InterPro" id="IPR008207">
    <property type="entry name" value="Sig_transdc_His_kin_Hpt_dom"/>
</dbReference>
<reference evidence="14 15" key="1">
    <citation type="submission" date="2020-04" db="EMBL/GenBank/DDBJ databases">
        <title>Rhodospirillaceae bacterium KN72 isolated from deep sea.</title>
        <authorList>
            <person name="Zhang D.-C."/>
        </authorList>
    </citation>
    <scope>NUCLEOTIDE SEQUENCE [LARGE SCALE GENOMIC DNA]</scope>
    <source>
        <strain evidence="14 15">KN72</strain>
    </source>
</reference>
<dbReference type="EMBL" id="JABBNT010000002">
    <property type="protein sequence ID" value="NMM44277.1"/>
    <property type="molecule type" value="Genomic_DNA"/>
</dbReference>
<keyword evidence="7" id="KW-1133">Transmembrane helix</keyword>
<dbReference type="PROSITE" id="PS50110">
    <property type="entry name" value="RESPONSE_REGULATORY"/>
    <property type="match status" value="1"/>
</dbReference>
<feature type="modified residue" description="4-aspartylphosphate" evidence="11">
    <location>
        <position position="63"/>
    </location>
</feature>
<dbReference type="SUPFAM" id="SSF52172">
    <property type="entry name" value="CheY-like"/>
    <property type="match status" value="1"/>
</dbReference>
<organism evidence="14 15">
    <name type="scientific">Pacificispira spongiicola</name>
    <dbReference type="NCBI Taxonomy" id="2729598"/>
    <lineage>
        <taxon>Bacteria</taxon>
        <taxon>Pseudomonadati</taxon>
        <taxon>Pseudomonadota</taxon>
        <taxon>Alphaproteobacteria</taxon>
        <taxon>Rhodospirillales</taxon>
        <taxon>Rhodospirillaceae</taxon>
        <taxon>Pacificispira</taxon>
    </lineage>
</organism>
<evidence type="ECO:0000256" key="6">
    <source>
        <dbReference type="ARBA" id="ARBA00022840"/>
    </source>
</evidence>
<dbReference type="GO" id="GO:0005886">
    <property type="term" value="C:plasma membrane"/>
    <property type="evidence" value="ECO:0007669"/>
    <property type="project" value="UniProtKB-SubCell"/>
</dbReference>
<dbReference type="SMART" id="SM00448">
    <property type="entry name" value="REC"/>
    <property type="match status" value="1"/>
</dbReference>
<dbReference type="GO" id="GO:0004672">
    <property type="term" value="F:protein kinase activity"/>
    <property type="evidence" value="ECO:0007669"/>
    <property type="project" value="UniProtKB-ARBA"/>
</dbReference>
<dbReference type="SUPFAM" id="SSF47226">
    <property type="entry name" value="Histidine-containing phosphotransfer domain, HPT domain"/>
    <property type="match status" value="1"/>
</dbReference>
<evidence type="ECO:0000256" key="1">
    <source>
        <dbReference type="ARBA" id="ARBA00004651"/>
    </source>
</evidence>
<evidence type="ECO:0000256" key="7">
    <source>
        <dbReference type="ARBA" id="ARBA00022989"/>
    </source>
</evidence>
<keyword evidence="9" id="KW-0472">Membrane</keyword>
<evidence type="ECO:0000259" key="12">
    <source>
        <dbReference type="PROSITE" id="PS50110"/>
    </source>
</evidence>
<evidence type="ECO:0000256" key="4">
    <source>
        <dbReference type="ARBA" id="ARBA00022692"/>
    </source>
</evidence>
<evidence type="ECO:0000256" key="8">
    <source>
        <dbReference type="ARBA" id="ARBA00023012"/>
    </source>
</evidence>